<sequence>MFNSDFLSYKVCGIRNTPLFKLILSKLKMEIYHVKYTYYTSESKNNLSREYHSCEYNRACTEAETWQISEKKGTISGVGVTVSGAGAWAKMSGSFDFSIVNLESSRTYQKMVT</sequence>
<accession>A0ABR9FRB8</accession>
<dbReference type="EMBL" id="RRZA01000076">
    <property type="protein sequence ID" value="MBE0459386.1"/>
    <property type="molecule type" value="Genomic_DNA"/>
</dbReference>
<protein>
    <submittedName>
        <fullName evidence="1">Uncharacterized protein</fullName>
    </submittedName>
</protein>
<keyword evidence="2" id="KW-1185">Reference proteome</keyword>
<evidence type="ECO:0000313" key="1">
    <source>
        <dbReference type="EMBL" id="MBE0459386.1"/>
    </source>
</evidence>
<evidence type="ECO:0000313" key="2">
    <source>
        <dbReference type="Proteomes" id="UP000707245"/>
    </source>
</evidence>
<comment type="caution">
    <text evidence="1">The sequence shown here is derived from an EMBL/GenBank/DDBJ whole genome shotgun (WGS) entry which is preliminary data.</text>
</comment>
<organism evidence="1 2">
    <name type="scientific">Pseudoalteromonas prydzensis</name>
    <dbReference type="NCBI Taxonomy" id="182141"/>
    <lineage>
        <taxon>Bacteria</taxon>
        <taxon>Pseudomonadati</taxon>
        <taxon>Pseudomonadota</taxon>
        <taxon>Gammaproteobacteria</taxon>
        <taxon>Alteromonadales</taxon>
        <taxon>Pseudoalteromonadaceae</taxon>
        <taxon>Pseudoalteromonas</taxon>
    </lineage>
</organism>
<name>A0ABR9FRB8_9GAMM</name>
<dbReference type="Proteomes" id="UP000707245">
    <property type="component" value="Unassembled WGS sequence"/>
</dbReference>
<gene>
    <name evidence="1" type="ORF">EI167_18470</name>
</gene>
<reference evidence="1 2" key="1">
    <citation type="submission" date="2020-07" db="EMBL/GenBank/DDBJ databases">
        <title>Halophilic bacteria isolated from french cheeses.</title>
        <authorList>
            <person name="Kothe C.I."/>
            <person name="Farah-Kraiem B."/>
            <person name="Renault P."/>
            <person name="Dridi B."/>
        </authorList>
    </citation>
    <scope>NUCLEOTIDE SEQUENCE [LARGE SCALE GENOMIC DNA]</scope>
    <source>
        <strain evidence="1 2">FME14</strain>
    </source>
</reference>
<proteinExistence type="predicted"/>
<dbReference type="RefSeq" id="WP_192542808.1">
    <property type="nucleotide sequence ID" value="NZ_JBQDLW010000037.1"/>
</dbReference>